<feature type="non-terminal residue" evidence="2">
    <location>
        <position position="1"/>
    </location>
</feature>
<evidence type="ECO:0000313" key="2">
    <source>
        <dbReference type="EMBL" id="JAC66985.1"/>
    </source>
</evidence>
<evidence type="ECO:0000256" key="1">
    <source>
        <dbReference type="SAM" id="MobiDB-lite"/>
    </source>
</evidence>
<protein>
    <submittedName>
        <fullName evidence="2">Uncharacterized protein</fullName>
    </submittedName>
</protein>
<accession>A0A061R8I4</accession>
<sequence length="77" mass="8228">CLRQGVQQRLEPCGQGRQLTWSANRQTAEELVQPSGAKGQGGETCQSPKKIGTGPAGDPTEDAEPTSIVVHSNDQRR</sequence>
<dbReference type="AlphaFoldDB" id="A0A061R8I4"/>
<dbReference type="EMBL" id="GBEZ01019594">
    <property type="protein sequence ID" value="JAC66985.1"/>
    <property type="molecule type" value="Transcribed_RNA"/>
</dbReference>
<gene>
    <name evidence="2" type="ORF">TSPGSL018_12291</name>
</gene>
<organism evidence="2">
    <name type="scientific">Tetraselmis sp. GSL018</name>
    <dbReference type="NCBI Taxonomy" id="582737"/>
    <lineage>
        <taxon>Eukaryota</taxon>
        <taxon>Viridiplantae</taxon>
        <taxon>Chlorophyta</taxon>
        <taxon>core chlorophytes</taxon>
        <taxon>Chlorodendrophyceae</taxon>
        <taxon>Chlorodendrales</taxon>
        <taxon>Chlorodendraceae</taxon>
        <taxon>Tetraselmis</taxon>
    </lineage>
</organism>
<name>A0A061R8I4_9CHLO</name>
<proteinExistence type="predicted"/>
<reference evidence="2" key="1">
    <citation type="submission" date="2014-05" db="EMBL/GenBank/DDBJ databases">
        <title>The transcriptome of the halophilic microalga Tetraselmis sp. GSL018 isolated from the Great Salt Lake, Utah.</title>
        <authorList>
            <person name="Jinkerson R.E."/>
            <person name="D'Adamo S."/>
            <person name="Posewitz M.C."/>
        </authorList>
    </citation>
    <scope>NUCLEOTIDE SEQUENCE</scope>
    <source>
        <strain evidence="2">GSL018</strain>
    </source>
</reference>
<feature type="region of interest" description="Disordered" evidence="1">
    <location>
        <begin position="28"/>
        <end position="77"/>
    </location>
</feature>